<protein>
    <submittedName>
        <fullName evidence="2">Uncharacterized protein</fullName>
    </submittedName>
</protein>
<feature type="non-terminal residue" evidence="2">
    <location>
        <position position="55"/>
    </location>
</feature>
<name>A0A0V1GBQ7_TRIPS</name>
<feature type="region of interest" description="Disordered" evidence="1">
    <location>
        <begin position="9"/>
        <end position="38"/>
    </location>
</feature>
<evidence type="ECO:0000256" key="1">
    <source>
        <dbReference type="SAM" id="MobiDB-lite"/>
    </source>
</evidence>
<evidence type="ECO:0000313" key="3">
    <source>
        <dbReference type="Proteomes" id="UP000054805"/>
    </source>
</evidence>
<proteinExistence type="predicted"/>
<comment type="caution">
    <text evidence="2">The sequence shown here is derived from an EMBL/GenBank/DDBJ whole genome shotgun (WGS) entry which is preliminary data.</text>
</comment>
<dbReference type="Proteomes" id="UP000054805">
    <property type="component" value="Unassembled WGS sequence"/>
</dbReference>
<feature type="compositionally biased region" description="Polar residues" evidence="1">
    <location>
        <begin position="17"/>
        <end position="27"/>
    </location>
</feature>
<feature type="non-terminal residue" evidence="2">
    <location>
        <position position="1"/>
    </location>
</feature>
<dbReference type="EMBL" id="JYDS01004065">
    <property type="protein sequence ID" value="KRY95522.1"/>
    <property type="molecule type" value="Genomic_DNA"/>
</dbReference>
<gene>
    <name evidence="2" type="ORF">T4B_14790</name>
</gene>
<dbReference type="AlphaFoldDB" id="A0A0V1GBQ7"/>
<keyword evidence="3" id="KW-1185">Reference proteome</keyword>
<sequence length="55" mass="6307">LPQFRRIYRNSWKHHQPQNQQRATVIASSPTVSSKTSTSRLARTAVTVYVPREAV</sequence>
<reference evidence="2 3" key="1">
    <citation type="submission" date="2015-01" db="EMBL/GenBank/DDBJ databases">
        <title>Evolution of Trichinella species and genotypes.</title>
        <authorList>
            <person name="Korhonen P.K."/>
            <person name="Edoardo P."/>
            <person name="Giuseppe L.R."/>
            <person name="Gasser R.B."/>
        </authorList>
    </citation>
    <scope>NUCLEOTIDE SEQUENCE [LARGE SCALE GENOMIC DNA]</scope>
    <source>
        <strain evidence="2">ISS588</strain>
    </source>
</reference>
<organism evidence="2 3">
    <name type="scientific">Trichinella pseudospiralis</name>
    <name type="common">Parasitic roundworm</name>
    <dbReference type="NCBI Taxonomy" id="6337"/>
    <lineage>
        <taxon>Eukaryota</taxon>
        <taxon>Metazoa</taxon>
        <taxon>Ecdysozoa</taxon>
        <taxon>Nematoda</taxon>
        <taxon>Enoplea</taxon>
        <taxon>Dorylaimia</taxon>
        <taxon>Trichinellida</taxon>
        <taxon>Trichinellidae</taxon>
        <taxon>Trichinella</taxon>
    </lineage>
</organism>
<evidence type="ECO:0000313" key="2">
    <source>
        <dbReference type="EMBL" id="KRY95522.1"/>
    </source>
</evidence>
<feature type="compositionally biased region" description="Low complexity" evidence="1">
    <location>
        <begin position="28"/>
        <end position="38"/>
    </location>
</feature>
<accession>A0A0V1GBQ7</accession>